<dbReference type="Pfam" id="PF00534">
    <property type="entry name" value="Glycos_transf_1"/>
    <property type="match status" value="1"/>
</dbReference>
<dbReference type="RefSeq" id="WP_131271173.1">
    <property type="nucleotide sequence ID" value="NZ_SJOA01000008.1"/>
</dbReference>
<feature type="domain" description="Glycosyl transferase family 1" evidence="1">
    <location>
        <begin position="157"/>
        <end position="293"/>
    </location>
</feature>
<dbReference type="Gene3D" id="3.40.50.2000">
    <property type="entry name" value="Glycogen Phosphorylase B"/>
    <property type="match status" value="2"/>
</dbReference>
<dbReference type="Proteomes" id="UP000291380">
    <property type="component" value="Unassembled WGS sequence"/>
</dbReference>
<evidence type="ECO:0000313" key="3">
    <source>
        <dbReference type="EMBL" id="TCB59320.1"/>
    </source>
</evidence>
<dbReference type="CDD" id="cd03811">
    <property type="entry name" value="GT4_GT28_WabH-like"/>
    <property type="match status" value="1"/>
</dbReference>
<protein>
    <submittedName>
        <fullName evidence="3">Glycosyltransferase family 1 protein</fullName>
    </submittedName>
</protein>
<gene>
    <name evidence="3" type="ORF">E0H85_08145</name>
</gene>
<dbReference type="GO" id="GO:0016757">
    <property type="term" value="F:glycosyltransferase activity"/>
    <property type="evidence" value="ECO:0007669"/>
    <property type="project" value="InterPro"/>
</dbReference>
<name>A0A4R0EMI6_9GAMM</name>
<dbReference type="SUPFAM" id="SSF53756">
    <property type="entry name" value="UDP-Glycosyltransferase/glycogen phosphorylase"/>
    <property type="match status" value="1"/>
</dbReference>
<dbReference type="GO" id="GO:1901135">
    <property type="term" value="P:carbohydrate derivative metabolic process"/>
    <property type="evidence" value="ECO:0007669"/>
    <property type="project" value="UniProtKB-ARBA"/>
</dbReference>
<dbReference type="Pfam" id="PF13439">
    <property type="entry name" value="Glyco_transf_4"/>
    <property type="match status" value="1"/>
</dbReference>
<comment type="caution">
    <text evidence="3">The sequence shown here is derived from an EMBL/GenBank/DDBJ whole genome shotgun (WGS) entry which is preliminary data.</text>
</comment>
<dbReference type="AlphaFoldDB" id="A0A4R0EMI6"/>
<dbReference type="PANTHER" id="PTHR12526">
    <property type="entry name" value="GLYCOSYLTRANSFERASE"/>
    <property type="match status" value="1"/>
</dbReference>
<dbReference type="PANTHER" id="PTHR12526:SF630">
    <property type="entry name" value="GLYCOSYLTRANSFERASE"/>
    <property type="match status" value="1"/>
</dbReference>
<accession>A0A4R0EMI6</accession>
<keyword evidence="3" id="KW-0808">Transferase</keyword>
<sequence>MHICMVMAGDEEGGLEKHVIEMANGLVQQGQQVTLIAHSKYASRVKGVTFKSVDLTKSRKNPFLLWQLYRLIKQIKPDVLHVHANKAVAMIAPLLKWLDIPSIATLHNLKRNIQSFEKFDRVIAVSQRVAKQFKKQNAIRVVLNGVHAPSTYLNRPSNTQPLQAIAIGRLVPAKGLDLLVEAWRGIDAHLWIVGDGPDKLLLESKIQQLNLSEKIQLLGHREDINDLLQQADFLVISSRNEGGPYTLSEALLQHRPVIATNVGMVPEVLPESLVCAANDVTALHQLIETHVKNFAALKQQSEDIYIFAQQQLTIDAMIQNTLQVYRELINV</sequence>
<dbReference type="EMBL" id="SJOA01000008">
    <property type="protein sequence ID" value="TCB59320.1"/>
    <property type="molecule type" value="Genomic_DNA"/>
</dbReference>
<reference evidence="3 4" key="1">
    <citation type="submission" date="2019-02" db="EMBL/GenBank/DDBJ databases">
        <title>High diversity of culturable Acinetobacter species in natural soil and water ecosystems.</title>
        <authorList>
            <person name="Radolfova-Krizova L."/>
            <person name="Nemec A."/>
        </authorList>
    </citation>
    <scope>NUCLEOTIDE SEQUENCE [LARGE SCALE GENOMIC DNA]</scope>
    <source>
        <strain evidence="3 4">ANC 4281</strain>
    </source>
</reference>
<evidence type="ECO:0000259" key="1">
    <source>
        <dbReference type="Pfam" id="PF00534"/>
    </source>
</evidence>
<organism evidence="3 4">
    <name type="scientific">Acinetobacter terrae</name>
    <dbReference type="NCBI Taxonomy" id="2731247"/>
    <lineage>
        <taxon>Bacteria</taxon>
        <taxon>Pseudomonadati</taxon>
        <taxon>Pseudomonadota</taxon>
        <taxon>Gammaproteobacteria</taxon>
        <taxon>Moraxellales</taxon>
        <taxon>Moraxellaceae</taxon>
        <taxon>Acinetobacter</taxon>
        <taxon>Acinetobacter Taxon 24</taxon>
    </lineage>
</organism>
<evidence type="ECO:0000313" key="4">
    <source>
        <dbReference type="Proteomes" id="UP000291380"/>
    </source>
</evidence>
<dbReference type="OrthoDB" id="9795746at2"/>
<dbReference type="InterPro" id="IPR001296">
    <property type="entry name" value="Glyco_trans_1"/>
</dbReference>
<evidence type="ECO:0000259" key="2">
    <source>
        <dbReference type="Pfam" id="PF13439"/>
    </source>
</evidence>
<proteinExistence type="predicted"/>
<dbReference type="InterPro" id="IPR028098">
    <property type="entry name" value="Glyco_trans_4-like_N"/>
</dbReference>
<feature type="domain" description="Glycosyltransferase subfamily 4-like N-terminal" evidence="2">
    <location>
        <begin position="13"/>
        <end position="147"/>
    </location>
</feature>